<feature type="region of interest" description="Disordered" evidence="1">
    <location>
        <begin position="13"/>
        <end position="41"/>
    </location>
</feature>
<name>G4TM21_SERID</name>
<sequence>MISRTIRLAAARSTPTIRNAKRGGARHVTTNDGPSASPGPTSNMYIMGAILVAVPTIVYMVGRSSSKHGDNIAFEATTQPPGQKMGKQRDEVVGGRSGN</sequence>
<dbReference type="AlphaFoldDB" id="G4TM21"/>
<feature type="compositionally biased region" description="Polar residues" evidence="1">
    <location>
        <begin position="28"/>
        <end position="41"/>
    </location>
</feature>
<protein>
    <submittedName>
        <fullName evidence="2">Uncharacterized protein</fullName>
    </submittedName>
</protein>
<comment type="caution">
    <text evidence="2">The sequence shown here is derived from an EMBL/GenBank/DDBJ whole genome shotgun (WGS) entry which is preliminary data.</text>
</comment>
<organism evidence="2 3">
    <name type="scientific">Serendipita indica (strain DSM 11827)</name>
    <name type="common">Root endophyte fungus</name>
    <name type="synonym">Piriformospora indica</name>
    <dbReference type="NCBI Taxonomy" id="1109443"/>
    <lineage>
        <taxon>Eukaryota</taxon>
        <taxon>Fungi</taxon>
        <taxon>Dikarya</taxon>
        <taxon>Basidiomycota</taxon>
        <taxon>Agaricomycotina</taxon>
        <taxon>Agaricomycetes</taxon>
        <taxon>Sebacinales</taxon>
        <taxon>Serendipitaceae</taxon>
        <taxon>Serendipita</taxon>
    </lineage>
</organism>
<keyword evidence="3" id="KW-1185">Reference proteome</keyword>
<evidence type="ECO:0000256" key="1">
    <source>
        <dbReference type="SAM" id="MobiDB-lite"/>
    </source>
</evidence>
<feature type="region of interest" description="Disordered" evidence="1">
    <location>
        <begin position="68"/>
        <end position="99"/>
    </location>
</feature>
<evidence type="ECO:0000313" key="3">
    <source>
        <dbReference type="Proteomes" id="UP000007148"/>
    </source>
</evidence>
<gene>
    <name evidence="2" type="ORF">PIIN_06298</name>
</gene>
<accession>G4TM21</accession>
<proteinExistence type="predicted"/>
<dbReference type="Proteomes" id="UP000007148">
    <property type="component" value="Unassembled WGS sequence"/>
</dbReference>
<evidence type="ECO:0000313" key="2">
    <source>
        <dbReference type="EMBL" id="CCA72364.1"/>
    </source>
</evidence>
<dbReference type="InParanoid" id="G4TM21"/>
<dbReference type="EMBL" id="CAFZ01000160">
    <property type="protein sequence ID" value="CCA72364.1"/>
    <property type="molecule type" value="Genomic_DNA"/>
</dbReference>
<dbReference type="HOGENOM" id="CLU_2321241_0_0_1"/>
<reference evidence="2 3" key="1">
    <citation type="journal article" date="2011" name="PLoS Pathog.">
        <title>Endophytic Life Strategies Decoded by Genome and Transcriptome Analyses of the Mutualistic Root Symbiont Piriformospora indica.</title>
        <authorList>
            <person name="Zuccaro A."/>
            <person name="Lahrmann U."/>
            <person name="Guldener U."/>
            <person name="Langen G."/>
            <person name="Pfiffi S."/>
            <person name="Biedenkopf D."/>
            <person name="Wong P."/>
            <person name="Samans B."/>
            <person name="Grimm C."/>
            <person name="Basiewicz M."/>
            <person name="Murat C."/>
            <person name="Martin F."/>
            <person name="Kogel K.H."/>
        </authorList>
    </citation>
    <scope>NUCLEOTIDE SEQUENCE [LARGE SCALE GENOMIC DNA]</scope>
    <source>
        <strain evidence="2 3">DSM 11827</strain>
    </source>
</reference>